<reference evidence="2 3" key="1">
    <citation type="submission" date="2013-08" db="EMBL/GenBank/DDBJ databases">
        <authorList>
            <person name="Weinstock G."/>
            <person name="Sodergren E."/>
            <person name="Wylie T."/>
            <person name="Fulton L."/>
            <person name="Fulton R."/>
            <person name="Fronick C."/>
            <person name="O'Laughlin M."/>
            <person name="Godfrey J."/>
            <person name="Miner T."/>
            <person name="Herter B."/>
            <person name="Appelbaum E."/>
            <person name="Cordes M."/>
            <person name="Lek S."/>
            <person name="Wollam A."/>
            <person name="Pepin K.H."/>
            <person name="Palsikar V.B."/>
            <person name="Mitreva M."/>
            <person name="Wilson R.K."/>
        </authorList>
    </citation>
    <scope>NUCLEOTIDE SEQUENCE [LARGE SCALE GENOMIC DNA]</scope>
    <source>
        <strain evidence="2 3">F0041</strain>
    </source>
</reference>
<dbReference type="HOGENOM" id="CLU_2931718_0_0_10"/>
<accession>U2DNZ0</accession>
<feature type="region of interest" description="Disordered" evidence="1">
    <location>
        <begin position="23"/>
        <end position="60"/>
    </location>
</feature>
<evidence type="ECO:0000313" key="3">
    <source>
        <dbReference type="Proteomes" id="UP000016496"/>
    </source>
</evidence>
<name>U2DNZ0_9BACE</name>
<protein>
    <submittedName>
        <fullName evidence="2">Uncharacterized protein</fullName>
    </submittedName>
</protein>
<feature type="compositionally biased region" description="Polar residues" evidence="1">
    <location>
        <begin position="50"/>
        <end position="60"/>
    </location>
</feature>
<evidence type="ECO:0000256" key="1">
    <source>
        <dbReference type="SAM" id="MobiDB-lite"/>
    </source>
</evidence>
<sequence>MALSKKGKRPPHPLLKINLIPKNKKITNGRPPKAIYTGTKKARQDCEQLTDAQRNQQGYL</sequence>
<proteinExistence type="predicted"/>
<dbReference type="EMBL" id="AWSV01000162">
    <property type="protein sequence ID" value="ERI81421.1"/>
    <property type="molecule type" value="Genomic_DNA"/>
</dbReference>
<organism evidence="2 3">
    <name type="scientific">Bacteroides pyogenes F0041</name>
    <dbReference type="NCBI Taxonomy" id="1321819"/>
    <lineage>
        <taxon>Bacteria</taxon>
        <taxon>Pseudomonadati</taxon>
        <taxon>Bacteroidota</taxon>
        <taxon>Bacteroidia</taxon>
        <taxon>Bacteroidales</taxon>
        <taxon>Bacteroidaceae</taxon>
        <taxon>Bacteroides</taxon>
    </lineage>
</organism>
<evidence type="ECO:0000313" key="2">
    <source>
        <dbReference type="EMBL" id="ERI81421.1"/>
    </source>
</evidence>
<gene>
    <name evidence="2" type="ORF">HMPREF1981_03185</name>
</gene>
<dbReference type="AlphaFoldDB" id="U2DNZ0"/>
<dbReference type="Proteomes" id="UP000016496">
    <property type="component" value="Unassembled WGS sequence"/>
</dbReference>
<comment type="caution">
    <text evidence="2">The sequence shown here is derived from an EMBL/GenBank/DDBJ whole genome shotgun (WGS) entry which is preliminary data.</text>
</comment>